<dbReference type="RefSeq" id="WP_045951158.1">
    <property type="nucleotide sequence ID" value="NZ_JZWV01001057.1"/>
</dbReference>
<organism evidence="1 2">
    <name type="scientific">Streptomyces katrae</name>
    <dbReference type="NCBI Taxonomy" id="68223"/>
    <lineage>
        <taxon>Bacteria</taxon>
        <taxon>Bacillati</taxon>
        <taxon>Actinomycetota</taxon>
        <taxon>Actinomycetes</taxon>
        <taxon>Kitasatosporales</taxon>
        <taxon>Streptomycetaceae</taxon>
        <taxon>Streptomyces</taxon>
    </lineage>
</organism>
<protein>
    <submittedName>
        <fullName evidence="1">Uncharacterized protein</fullName>
    </submittedName>
</protein>
<dbReference type="PATRIC" id="fig|68223.7.peg.3150"/>
<dbReference type="CDD" id="cd18695">
    <property type="entry name" value="PIN_VapC-like"/>
    <property type="match status" value="1"/>
</dbReference>
<evidence type="ECO:0000313" key="2">
    <source>
        <dbReference type="Proteomes" id="UP000033551"/>
    </source>
</evidence>
<accession>A0A0F4IY14</accession>
<dbReference type="EMBL" id="JZWV01001057">
    <property type="protein sequence ID" value="KJY25556.1"/>
    <property type="molecule type" value="Genomic_DNA"/>
</dbReference>
<name>A0A0F4IY14_9ACTN</name>
<gene>
    <name evidence="1" type="ORF">VR44_32155</name>
</gene>
<dbReference type="AlphaFoldDB" id="A0A0F4IY14"/>
<reference evidence="1 2" key="1">
    <citation type="submission" date="2015-02" db="EMBL/GenBank/DDBJ databases">
        <authorList>
            <person name="Ju K.-S."/>
            <person name="Doroghazi J.R."/>
            <person name="Metcalf W."/>
        </authorList>
    </citation>
    <scope>NUCLEOTIDE SEQUENCE [LARGE SCALE GENOMIC DNA]</scope>
    <source>
        <strain evidence="1 2">NRRL ISP-5550</strain>
    </source>
</reference>
<proteinExistence type="predicted"/>
<keyword evidence="2" id="KW-1185">Reference proteome</keyword>
<comment type="caution">
    <text evidence="1">The sequence shown here is derived from an EMBL/GenBank/DDBJ whole genome shotgun (WGS) entry which is preliminary data.</text>
</comment>
<evidence type="ECO:0000313" key="1">
    <source>
        <dbReference type="EMBL" id="KJY25556.1"/>
    </source>
</evidence>
<sequence>MDLTAVFDHTALVALYQADPFFTGLYIESSRGTGRVLIPALSVLAAERTMPGAGSHAARLRFAETVPFTAAHALDAGSWPTTDWTVTHPAAIAWQAAKSGEPLTVLSLTPEAYEGTGVYPLNPG</sequence>
<dbReference type="Proteomes" id="UP000033551">
    <property type="component" value="Unassembled WGS sequence"/>
</dbReference>